<evidence type="ECO:0000313" key="2">
    <source>
        <dbReference type="EMBL" id="SEM21297.1"/>
    </source>
</evidence>
<evidence type="ECO:0000256" key="1">
    <source>
        <dbReference type="SAM" id="SignalP"/>
    </source>
</evidence>
<dbReference type="RefSeq" id="WP_072750855.1">
    <property type="nucleotide sequence ID" value="NZ_FOAW01000027.1"/>
</dbReference>
<dbReference type="InterPro" id="IPR052721">
    <property type="entry name" value="ET_Amicyanin"/>
</dbReference>
<dbReference type="EMBL" id="FOAW01000027">
    <property type="protein sequence ID" value="SEM21297.1"/>
    <property type="molecule type" value="Genomic_DNA"/>
</dbReference>
<organism evidence="2 3">
    <name type="scientific">Rhodococcus maanshanensis</name>
    <dbReference type="NCBI Taxonomy" id="183556"/>
    <lineage>
        <taxon>Bacteria</taxon>
        <taxon>Bacillati</taxon>
        <taxon>Actinomycetota</taxon>
        <taxon>Actinomycetes</taxon>
        <taxon>Mycobacteriales</taxon>
        <taxon>Nocardiaceae</taxon>
        <taxon>Rhodococcus</taxon>
    </lineage>
</organism>
<dbReference type="SUPFAM" id="SSF49503">
    <property type="entry name" value="Cupredoxins"/>
    <property type="match status" value="1"/>
</dbReference>
<feature type="chain" id="PRO_5011570947" evidence="1">
    <location>
        <begin position="33"/>
        <end position="133"/>
    </location>
</feature>
<protein>
    <submittedName>
        <fullName evidence="2">Plastocyanin</fullName>
    </submittedName>
</protein>
<dbReference type="PANTHER" id="PTHR36507:SF1">
    <property type="entry name" value="BLL1555 PROTEIN"/>
    <property type="match status" value="1"/>
</dbReference>
<accession>A0A1H7WK74</accession>
<reference evidence="3" key="1">
    <citation type="submission" date="2016-10" db="EMBL/GenBank/DDBJ databases">
        <authorList>
            <person name="Varghese N."/>
            <person name="Submissions S."/>
        </authorList>
    </citation>
    <scope>NUCLEOTIDE SEQUENCE [LARGE SCALE GENOMIC DNA]</scope>
    <source>
        <strain evidence="3">DSM 44675</strain>
    </source>
</reference>
<name>A0A1H7WK74_9NOCA</name>
<dbReference type="InterPro" id="IPR008972">
    <property type="entry name" value="Cupredoxin"/>
</dbReference>
<dbReference type="AlphaFoldDB" id="A0A1H7WK74"/>
<proteinExistence type="predicted"/>
<feature type="signal peptide" evidence="1">
    <location>
        <begin position="1"/>
        <end position="32"/>
    </location>
</feature>
<sequence length="133" mass="13851">MPGSTAPLTRRRAARRRAGLAALAVAAGLAAACSSDDGSEHHPSTTVAPESGAPVIAIEDFTYKTPPSVRAGEEVVVRNGAGPEHSVTSDTEGLFDTHVDGNESATFTAPTTPGAYTFHCVYHPEMYSILIVE</sequence>
<keyword evidence="3" id="KW-1185">Reference proteome</keyword>
<evidence type="ECO:0000313" key="3">
    <source>
        <dbReference type="Proteomes" id="UP000198677"/>
    </source>
</evidence>
<dbReference type="PANTHER" id="PTHR36507">
    <property type="entry name" value="BLL1555 PROTEIN"/>
    <property type="match status" value="1"/>
</dbReference>
<dbReference type="Gene3D" id="2.60.40.420">
    <property type="entry name" value="Cupredoxins - blue copper proteins"/>
    <property type="match status" value="1"/>
</dbReference>
<keyword evidence="1" id="KW-0732">Signal</keyword>
<gene>
    <name evidence="2" type="ORF">SAMN05444583_12720</name>
</gene>
<dbReference type="Proteomes" id="UP000198677">
    <property type="component" value="Unassembled WGS sequence"/>
</dbReference>
<dbReference type="OrthoDB" id="574459at2"/>